<evidence type="ECO:0000313" key="2">
    <source>
        <dbReference type="Proteomes" id="UP001152747"/>
    </source>
</evidence>
<evidence type="ECO:0008006" key="3">
    <source>
        <dbReference type="Google" id="ProtNLM"/>
    </source>
</evidence>
<proteinExistence type="predicted"/>
<gene>
    <name evidence="1" type="ORF">CAMP_LOCUS3539</name>
</gene>
<evidence type="ECO:0000313" key="1">
    <source>
        <dbReference type="EMBL" id="CAI5440902.1"/>
    </source>
</evidence>
<accession>A0A9P1MV74</accession>
<reference evidence="1" key="1">
    <citation type="submission" date="2022-11" db="EMBL/GenBank/DDBJ databases">
        <authorList>
            <person name="Kikuchi T."/>
        </authorList>
    </citation>
    <scope>NUCLEOTIDE SEQUENCE</scope>
    <source>
        <strain evidence="1">PS1010</strain>
    </source>
</reference>
<dbReference type="AlphaFoldDB" id="A0A9P1MV74"/>
<dbReference type="Proteomes" id="UP001152747">
    <property type="component" value="Unassembled WGS sequence"/>
</dbReference>
<keyword evidence="2" id="KW-1185">Reference proteome</keyword>
<comment type="caution">
    <text evidence="1">The sequence shown here is derived from an EMBL/GenBank/DDBJ whole genome shotgun (WGS) entry which is preliminary data.</text>
</comment>
<name>A0A9P1MV74_9PELO</name>
<dbReference type="EMBL" id="CANHGI010000002">
    <property type="protein sequence ID" value="CAI5440902.1"/>
    <property type="molecule type" value="Genomic_DNA"/>
</dbReference>
<sequence length="122" mass="14661">MARCLDEIEKSKRESNFGIIQSTQEYIDKYWKRCENYYKCAENIKCTDFHAENLEFIFNCFEFVIDHQSFSHCTKNITIMRSCEFLKNQAKFEDQKTEGCGEQELQDFRNFNNDFAKILNCE</sequence>
<protein>
    <recommendedName>
        <fullName evidence="3">DUF19 domain-containing protein</fullName>
    </recommendedName>
</protein>
<organism evidence="1 2">
    <name type="scientific">Caenorhabditis angaria</name>
    <dbReference type="NCBI Taxonomy" id="860376"/>
    <lineage>
        <taxon>Eukaryota</taxon>
        <taxon>Metazoa</taxon>
        <taxon>Ecdysozoa</taxon>
        <taxon>Nematoda</taxon>
        <taxon>Chromadorea</taxon>
        <taxon>Rhabditida</taxon>
        <taxon>Rhabditina</taxon>
        <taxon>Rhabditomorpha</taxon>
        <taxon>Rhabditoidea</taxon>
        <taxon>Rhabditidae</taxon>
        <taxon>Peloderinae</taxon>
        <taxon>Caenorhabditis</taxon>
    </lineage>
</organism>